<proteinExistence type="predicted"/>
<dbReference type="InterPro" id="IPR056002">
    <property type="entry name" value="DUF7580"/>
</dbReference>
<keyword evidence="3" id="KW-1185">Reference proteome</keyword>
<evidence type="ECO:0000259" key="1">
    <source>
        <dbReference type="Pfam" id="PF24476"/>
    </source>
</evidence>
<organism evidence="2 3">
    <name type="scientific">Zopfia rhizophila CBS 207.26</name>
    <dbReference type="NCBI Taxonomy" id="1314779"/>
    <lineage>
        <taxon>Eukaryota</taxon>
        <taxon>Fungi</taxon>
        <taxon>Dikarya</taxon>
        <taxon>Ascomycota</taxon>
        <taxon>Pezizomycotina</taxon>
        <taxon>Dothideomycetes</taxon>
        <taxon>Dothideomycetes incertae sedis</taxon>
        <taxon>Zopfiaceae</taxon>
        <taxon>Zopfia</taxon>
    </lineage>
</organism>
<name>A0A6A6EJ83_9PEZI</name>
<accession>A0A6A6EJ83</accession>
<evidence type="ECO:0000313" key="2">
    <source>
        <dbReference type="EMBL" id="KAF2190739.1"/>
    </source>
</evidence>
<dbReference type="PANTHER" id="PTHR35186">
    <property type="entry name" value="ANK_REP_REGION DOMAIN-CONTAINING PROTEIN"/>
    <property type="match status" value="1"/>
</dbReference>
<evidence type="ECO:0000313" key="3">
    <source>
        <dbReference type="Proteomes" id="UP000800200"/>
    </source>
</evidence>
<protein>
    <recommendedName>
        <fullName evidence="1">DUF7580 domain-containing protein</fullName>
    </recommendedName>
</protein>
<dbReference type="PANTHER" id="PTHR35186:SF4">
    <property type="entry name" value="PRION-INHIBITION AND PROPAGATION HELO DOMAIN-CONTAINING PROTEIN"/>
    <property type="match status" value="1"/>
</dbReference>
<dbReference type="Pfam" id="PF24476">
    <property type="entry name" value="DUF7580"/>
    <property type="match status" value="1"/>
</dbReference>
<feature type="domain" description="DUF7580" evidence="1">
    <location>
        <begin position="13"/>
        <end position="184"/>
    </location>
</feature>
<dbReference type="AlphaFoldDB" id="A0A6A6EJ83"/>
<dbReference type="EMBL" id="ML994618">
    <property type="protein sequence ID" value="KAF2190739.1"/>
    <property type="molecule type" value="Genomic_DNA"/>
</dbReference>
<sequence>MGQSVDEVLTVVDQLKLAHKTAFATLQFNHTPWLASHWRVEGLSYFGSCNTFNEEALKTLHLSSQISAPTKPEAPAMERVEDAVQPYSEEEYFGINNMTLLSPGLALLELAHWKPLESLSTQQDPNSILTARRLASRPTMLGPKYQEIVRKCLQCNFEFGTDLNKKELQAAVYRDVVRQLEKMIECLSL</sequence>
<gene>
    <name evidence="2" type="ORF">K469DRAFT_697968</name>
</gene>
<reference evidence="2" key="1">
    <citation type="journal article" date="2020" name="Stud. Mycol.">
        <title>101 Dothideomycetes genomes: a test case for predicting lifestyles and emergence of pathogens.</title>
        <authorList>
            <person name="Haridas S."/>
            <person name="Albert R."/>
            <person name="Binder M."/>
            <person name="Bloem J."/>
            <person name="Labutti K."/>
            <person name="Salamov A."/>
            <person name="Andreopoulos B."/>
            <person name="Baker S."/>
            <person name="Barry K."/>
            <person name="Bills G."/>
            <person name="Bluhm B."/>
            <person name="Cannon C."/>
            <person name="Castanera R."/>
            <person name="Culley D."/>
            <person name="Daum C."/>
            <person name="Ezra D."/>
            <person name="Gonzalez J."/>
            <person name="Henrissat B."/>
            <person name="Kuo A."/>
            <person name="Liang C."/>
            <person name="Lipzen A."/>
            <person name="Lutzoni F."/>
            <person name="Magnuson J."/>
            <person name="Mondo S."/>
            <person name="Nolan M."/>
            <person name="Ohm R."/>
            <person name="Pangilinan J."/>
            <person name="Park H.-J."/>
            <person name="Ramirez L."/>
            <person name="Alfaro M."/>
            <person name="Sun H."/>
            <person name="Tritt A."/>
            <person name="Yoshinaga Y."/>
            <person name="Zwiers L.-H."/>
            <person name="Turgeon B."/>
            <person name="Goodwin S."/>
            <person name="Spatafora J."/>
            <person name="Crous P."/>
            <person name="Grigoriev I."/>
        </authorList>
    </citation>
    <scope>NUCLEOTIDE SEQUENCE</scope>
    <source>
        <strain evidence="2">CBS 207.26</strain>
    </source>
</reference>
<dbReference type="OrthoDB" id="5331891at2759"/>
<dbReference type="Proteomes" id="UP000800200">
    <property type="component" value="Unassembled WGS sequence"/>
</dbReference>